<dbReference type="PROSITE" id="PS50891">
    <property type="entry name" value="LOB"/>
    <property type="match status" value="1"/>
</dbReference>
<protein>
    <recommendedName>
        <fullName evidence="3">LOB domain-containing protein</fullName>
    </recommendedName>
</protein>
<sequence length="216" mass="23927">MTGLGSSCGACKFLRRKCTSECVFAPYFSYDLAANHFAAVHKVFGASNVSKLLSNLPLHHRSEAAITISYEGLARMRDPVYGCVAHIFALQQQVASLQEEIEILGNQMVNLKFDVLPSGSSQVTNNLYNCLQFRSPENALDMDEYLNQEIPQLSSTDNESANQAFYSQMNLQLPPVNGLDDPTSRSFLDTDTEGPSEGLDQEIFLLYPWMGSGCDY</sequence>
<evidence type="ECO:0000256" key="1">
    <source>
        <dbReference type="ARBA" id="ARBA00005474"/>
    </source>
</evidence>
<dbReference type="PANTHER" id="PTHR31529:SF50">
    <property type="entry name" value="LOB DOMAIN PROTEIN"/>
    <property type="match status" value="1"/>
</dbReference>
<keyword evidence="5" id="KW-1185">Reference proteome</keyword>
<dbReference type="AlphaFoldDB" id="A0ABC8QVP2"/>
<evidence type="ECO:0000259" key="3">
    <source>
        <dbReference type="PROSITE" id="PS50891"/>
    </source>
</evidence>
<feature type="domain" description="LOB" evidence="3">
    <location>
        <begin position="6"/>
        <end position="108"/>
    </location>
</feature>
<dbReference type="Pfam" id="PF03195">
    <property type="entry name" value="LOB"/>
    <property type="match status" value="1"/>
</dbReference>
<feature type="coiled-coil region" evidence="2">
    <location>
        <begin position="87"/>
        <end position="114"/>
    </location>
</feature>
<keyword evidence="2" id="KW-0175">Coiled coil</keyword>
<accession>A0ABC8QVP2</accession>
<reference evidence="4 5" key="1">
    <citation type="submission" date="2024-02" db="EMBL/GenBank/DDBJ databases">
        <authorList>
            <person name="Vignale AGUSTIN F."/>
            <person name="Sosa J E."/>
            <person name="Modenutti C."/>
        </authorList>
    </citation>
    <scope>NUCLEOTIDE SEQUENCE [LARGE SCALE GENOMIC DNA]</scope>
</reference>
<dbReference type="PANTHER" id="PTHR31529">
    <property type="entry name" value="LOB DOMAIN CONTAINING PROTEIN"/>
    <property type="match status" value="1"/>
</dbReference>
<comment type="similarity">
    <text evidence="1">Belongs to the LOB domain-containing protein family.</text>
</comment>
<dbReference type="InterPro" id="IPR004883">
    <property type="entry name" value="LOB"/>
</dbReference>
<organism evidence="4 5">
    <name type="scientific">Ilex paraguariensis</name>
    <name type="common">yerba mate</name>
    <dbReference type="NCBI Taxonomy" id="185542"/>
    <lineage>
        <taxon>Eukaryota</taxon>
        <taxon>Viridiplantae</taxon>
        <taxon>Streptophyta</taxon>
        <taxon>Embryophyta</taxon>
        <taxon>Tracheophyta</taxon>
        <taxon>Spermatophyta</taxon>
        <taxon>Magnoliopsida</taxon>
        <taxon>eudicotyledons</taxon>
        <taxon>Gunneridae</taxon>
        <taxon>Pentapetalae</taxon>
        <taxon>asterids</taxon>
        <taxon>campanulids</taxon>
        <taxon>Aquifoliales</taxon>
        <taxon>Aquifoliaceae</taxon>
        <taxon>Ilex</taxon>
    </lineage>
</organism>
<dbReference type="Proteomes" id="UP001642360">
    <property type="component" value="Unassembled WGS sequence"/>
</dbReference>
<comment type="caution">
    <text evidence="4">The sequence shown here is derived from an EMBL/GenBank/DDBJ whole genome shotgun (WGS) entry which is preliminary data.</text>
</comment>
<dbReference type="EMBL" id="CAUOFW020000636">
    <property type="protein sequence ID" value="CAK9134814.1"/>
    <property type="molecule type" value="Genomic_DNA"/>
</dbReference>
<evidence type="ECO:0000256" key="2">
    <source>
        <dbReference type="SAM" id="Coils"/>
    </source>
</evidence>
<gene>
    <name evidence="4" type="ORF">ILEXP_LOCUS1747</name>
</gene>
<name>A0ABC8QVP2_9AQUA</name>
<evidence type="ECO:0000313" key="5">
    <source>
        <dbReference type="Proteomes" id="UP001642360"/>
    </source>
</evidence>
<evidence type="ECO:0000313" key="4">
    <source>
        <dbReference type="EMBL" id="CAK9134814.1"/>
    </source>
</evidence>
<proteinExistence type="inferred from homology"/>